<sequence length="77" mass="8969">MDIGKAIYTTNAIESLNSVIRHATRKRKIFPTDDSVKKVVYLAIMAASKKWTMPIQNWKAAMNRFSIMLEERVTKYF</sequence>
<evidence type="ECO:0000256" key="5">
    <source>
        <dbReference type="ARBA" id="ARBA00023172"/>
    </source>
</evidence>
<dbReference type="GO" id="GO:0004803">
    <property type="term" value="F:transposase activity"/>
    <property type="evidence" value="ECO:0007669"/>
    <property type="project" value="UniProtKB-UniRule"/>
</dbReference>
<keyword evidence="6" id="KW-0814">Transposable element</keyword>
<dbReference type="GO" id="GO:0006313">
    <property type="term" value="P:DNA transposition"/>
    <property type="evidence" value="ECO:0007669"/>
    <property type="project" value="UniProtKB-UniRule"/>
</dbReference>
<evidence type="ECO:0000256" key="4">
    <source>
        <dbReference type="ARBA" id="ARBA00023125"/>
    </source>
</evidence>
<comment type="caution">
    <text evidence="7">The sequence shown here is derived from an EMBL/GenBank/DDBJ whole genome shotgun (WGS) entry which is preliminary data.</text>
</comment>
<evidence type="ECO:0000256" key="2">
    <source>
        <dbReference type="ARBA" id="ARBA00010961"/>
    </source>
</evidence>
<dbReference type="InterPro" id="IPR001207">
    <property type="entry name" value="Transposase_mutator"/>
</dbReference>
<dbReference type="HOGENOM" id="CLU_036805_13_7_6"/>
<dbReference type="PATRIC" id="fig|1217671.3.peg.596"/>
<comment type="function">
    <text evidence="1 6">Required for the transposition of the insertion element.</text>
</comment>
<dbReference type="Pfam" id="PF00872">
    <property type="entry name" value="Transposase_mut"/>
    <property type="match status" value="1"/>
</dbReference>
<keyword evidence="3 6" id="KW-0815">Transposition</keyword>
<dbReference type="GO" id="GO:0003677">
    <property type="term" value="F:DNA binding"/>
    <property type="evidence" value="ECO:0007669"/>
    <property type="project" value="UniProtKB-UniRule"/>
</dbReference>
<evidence type="ECO:0000256" key="3">
    <source>
        <dbReference type="ARBA" id="ARBA00022578"/>
    </source>
</evidence>
<dbReference type="EMBL" id="APOL01000017">
    <property type="protein sequence ID" value="ENU34363.1"/>
    <property type="molecule type" value="Genomic_DNA"/>
</dbReference>
<reference evidence="7 8" key="1">
    <citation type="submission" date="2013-02" db="EMBL/GenBank/DDBJ databases">
        <title>The Genome Sequence of Acinetobacter parvus NIPH 1103.</title>
        <authorList>
            <consortium name="The Broad Institute Genome Sequencing Platform"/>
            <consortium name="The Broad Institute Genome Sequencing Center for Infectious Disease"/>
            <person name="Cerqueira G."/>
            <person name="Feldgarden M."/>
            <person name="Courvalin P."/>
            <person name="Perichon B."/>
            <person name="Grillot-Courvalin C."/>
            <person name="Clermont D."/>
            <person name="Rocha E."/>
            <person name="Yoon E.-J."/>
            <person name="Nemec A."/>
            <person name="Walker B."/>
            <person name="Young S.K."/>
            <person name="Zeng Q."/>
            <person name="Gargeya S."/>
            <person name="Fitzgerald M."/>
            <person name="Haas B."/>
            <person name="Abouelleil A."/>
            <person name="Alvarado L."/>
            <person name="Arachchi H.M."/>
            <person name="Berlin A.M."/>
            <person name="Chapman S.B."/>
            <person name="Dewar J."/>
            <person name="Goldberg J."/>
            <person name="Griggs A."/>
            <person name="Gujja S."/>
            <person name="Hansen M."/>
            <person name="Howarth C."/>
            <person name="Imamovic A."/>
            <person name="Larimer J."/>
            <person name="McCowan C."/>
            <person name="Murphy C."/>
            <person name="Neiman D."/>
            <person name="Pearson M."/>
            <person name="Priest M."/>
            <person name="Roberts A."/>
            <person name="Saif S."/>
            <person name="Shea T."/>
            <person name="Sisk P."/>
            <person name="Sykes S."/>
            <person name="Wortman J."/>
            <person name="Nusbaum C."/>
            <person name="Birren B."/>
        </authorList>
    </citation>
    <scope>NUCLEOTIDE SEQUENCE [LARGE SCALE GENOMIC DNA]</scope>
    <source>
        <strain evidence="7 8">NIPH 1103</strain>
    </source>
</reference>
<dbReference type="AlphaFoldDB" id="N8RG20"/>
<gene>
    <name evidence="7" type="ORF">F989_00616</name>
</gene>
<dbReference type="PANTHER" id="PTHR33217">
    <property type="entry name" value="TRANSPOSASE FOR INSERTION SEQUENCE ELEMENT IS1081"/>
    <property type="match status" value="1"/>
</dbReference>
<evidence type="ECO:0000313" key="7">
    <source>
        <dbReference type="EMBL" id="ENU34363.1"/>
    </source>
</evidence>
<evidence type="ECO:0000313" key="8">
    <source>
        <dbReference type="Proteomes" id="UP000018426"/>
    </source>
</evidence>
<evidence type="ECO:0000256" key="6">
    <source>
        <dbReference type="RuleBase" id="RU365089"/>
    </source>
</evidence>
<protein>
    <recommendedName>
        <fullName evidence="6">Mutator family transposase</fullName>
    </recommendedName>
</protein>
<evidence type="ECO:0000256" key="1">
    <source>
        <dbReference type="ARBA" id="ARBA00002190"/>
    </source>
</evidence>
<comment type="similarity">
    <text evidence="2 6">Belongs to the transposase mutator family.</text>
</comment>
<proteinExistence type="inferred from homology"/>
<organism evidence="7 8">
    <name type="scientific">Acinetobacter parvus NIPH 1103</name>
    <dbReference type="NCBI Taxonomy" id="1217671"/>
    <lineage>
        <taxon>Bacteria</taxon>
        <taxon>Pseudomonadati</taxon>
        <taxon>Pseudomonadota</taxon>
        <taxon>Gammaproteobacteria</taxon>
        <taxon>Moraxellales</taxon>
        <taxon>Moraxellaceae</taxon>
        <taxon>Acinetobacter</taxon>
    </lineage>
</organism>
<name>N8RG20_9GAMM</name>
<keyword evidence="4 6" id="KW-0238">DNA-binding</keyword>
<dbReference type="Proteomes" id="UP000018426">
    <property type="component" value="Unassembled WGS sequence"/>
</dbReference>
<dbReference type="PANTHER" id="PTHR33217:SF5">
    <property type="entry name" value="MUTATOR FAMILY TRANSPOSASE"/>
    <property type="match status" value="1"/>
</dbReference>
<accession>N8RG20</accession>
<keyword evidence="5 6" id="KW-0233">DNA recombination</keyword>